<evidence type="ECO:0000256" key="1">
    <source>
        <dbReference type="ARBA" id="ARBA00012513"/>
    </source>
</evidence>
<accession>A0ABU1PZ29</accession>
<keyword evidence="9" id="KW-0472">Membrane</keyword>
<name>A0ABU1PZ29_9PSEU</name>
<dbReference type="RefSeq" id="WP_310308466.1">
    <property type="nucleotide sequence ID" value="NZ_BAAAXB010000001.1"/>
</dbReference>
<keyword evidence="9" id="KW-1133">Transmembrane helix</keyword>
<feature type="region of interest" description="Disordered" evidence="8">
    <location>
        <begin position="307"/>
        <end position="361"/>
    </location>
</feature>
<feature type="transmembrane region" description="Helical" evidence="9">
    <location>
        <begin position="546"/>
        <end position="566"/>
    </location>
</feature>
<dbReference type="SMART" id="SM00220">
    <property type="entry name" value="S_TKc"/>
    <property type="match status" value="1"/>
</dbReference>
<feature type="transmembrane region" description="Helical" evidence="9">
    <location>
        <begin position="513"/>
        <end position="540"/>
    </location>
</feature>
<evidence type="ECO:0000256" key="3">
    <source>
        <dbReference type="ARBA" id="ARBA00022679"/>
    </source>
</evidence>
<evidence type="ECO:0000313" key="11">
    <source>
        <dbReference type="EMBL" id="MDR6595404.1"/>
    </source>
</evidence>
<dbReference type="PANTHER" id="PTHR43289">
    <property type="entry name" value="MITOGEN-ACTIVATED PROTEIN KINASE KINASE KINASE 20-RELATED"/>
    <property type="match status" value="1"/>
</dbReference>
<feature type="compositionally biased region" description="Pro residues" evidence="8">
    <location>
        <begin position="344"/>
        <end position="357"/>
    </location>
</feature>
<dbReference type="SUPFAM" id="SSF56112">
    <property type="entry name" value="Protein kinase-like (PK-like)"/>
    <property type="match status" value="1"/>
</dbReference>
<comment type="caution">
    <text evidence="11">The sequence shown here is derived from an EMBL/GenBank/DDBJ whole genome shotgun (WGS) entry which is preliminary data.</text>
</comment>
<keyword evidence="3 11" id="KW-0808">Transferase</keyword>
<evidence type="ECO:0000256" key="4">
    <source>
        <dbReference type="ARBA" id="ARBA00022741"/>
    </source>
</evidence>
<evidence type="ECO:0000256" key="2">
    <source>
        <dbReference type="ARBA" id="ARBA00022527"/>
    </source>
</evidence>
<protein>
    <recommendedName>
        <fullName evidence="1">non-specific serine/threonine protein kinase</fullName>
        <ecNumber evidence="1">2.7.11.1</ecNumber>
    </recommendedName>
</protein>
<keyword evidence="9" id="KW-0812">Transmembrane</keyword>
<dbReference type="InterPro" id="IPR017441">
    <property type="entry name" value="Protein_kinase_ATP_BS"/>
</dbReference>
<keyword evidence="6 7" id="KW-0067">ATP-binding</keyword>
<gene>
    <name evidence="11" type="ORF">J2S66_003788</name>
</gene>
<dbReference type="CDD" id="cd14014">
    <property type="entry name" value="STKc_PknB_like"/>
    <property type="match status" value="1"/>
</dbReference>
<dbReference type="PANTHER" id="PTHR43289:SF6">
    <property type="entry name" value="SERINE_THREONINE-PROTEIN KINASE NEKL-3"/>
    <property type="match status" value="1"/>
</dbReference>
<dbReference type="PROSITE" id="PS00107">
    <property type="entry name" value="PROTEIN_KINASE_ATP"/>
    <property type="match status" value="1"/>
</dbReference>
<dbReference type="PROSITE" id="PS00108">
    <property type="entry name" value="PROTEIN_KINASE_ST"/>
    <property type="match status" value="1"/>
</dbReference>
<dbReference type="InterPro" id="IPR008271">
    <property type="entry name" value="Ser/Thr_kinase_AS"/>
</dbReference>
<feature type="domain" description="Protein kinase" evidence="10">
    <location>
        <begin position="25"/>
        <end position="292"/>
    </location>
</feature>
<keyword evidence="5 11" id="KW-0418">Kinase</keyword>
<dbReference type="EMBL" id="JAVDSG010000001">
    <property type="protein sequence ID" value="MDR6595404.1"/>
    <property type="molecule type" value="Genomic_DNA"/>
</dbReference>
<dbReference type="EC" id="2.7.11.1" evidence="1"/>
<dbReference type="Proteomes" id="UP001268819">
    <property type="component" value="Unassembled WGS sequence"/>
</dbReference>
<evidence type="ECO:0000256" key="9">
    <source>
        <dbReference type="SAM" id="Phobius"/>
    </source>
</evidence>
<keyword evidence="12" id="KW-1185">Reference proteome</keyword>
<evidence type="ECO:0000256" key="6">
    <source>
        <dbReference type="ARBA" id="ARBA00022840"/>
    </source>
</evidence>
<dbReference type="PROSITE" id="PS50011">
    <property type="entry name" value="PROTEIN_KINASE_DOM"/>
    <property type="match status" value="1"/>
</dbReference>
<dbReference type="GO" id="GO:0004674">
    <property type="term" value="F:protein serine/threonine kinase activity"/>
    <property type="evidence" value="ECO:0007669"/>
    <property type="project" value="UniProtKB-EC"/>
</dbReference>
<dbReference type="Gene3D" id="1.10.510.10">
    <property type="entry name" value="Transferase(Phosphotransferase) domain 1"/>
    <property type="match status" value="1"/>
</dbReference>
<evidence type="ECO:0000256" key="7">
    <source>
        <dbReference type="PROSITE-ProRule" id="PRU10141"/>
    </source>
</evidence>
<evidence type="ECO:0000313" key="12">
    <source>
        <dbReference type="Proteomes" id="UP001268819"/>
    </source>
</evidence>
<keyword evidence="4 7" id="KW-0547">Nucleotide-binding</keyword>
<dbReference type="Pfam" id="PF00069">
    <property type="entry name" value="Pkinase"/>
    <property type="match status" value="1"/>
</dbReference>
<evidence type="ECO:0000256" key="8">
    <source>
        <dbReference type="SAM" id="MobiDB-lite"/>
    </source>
</evidence>
<organism evidence="11 12">
    <name type="scientific">Saccharothrix longispora</name>
    <dbReference type="NCBI Taxonomy" id="33920"/>
    <lineage>
        <taxon>Bacteria</taxon>
        <taxon>Bacillati</taxon>
        <taxon>Actinomycetota</taxon>
        <taxon>Actinomycetes</taxon>
        <taxon>Pseudonocardiales</taxon>
        <taxon>Pseudonocardiaceae</taxon>
        <taxon>Saccharothrix</taxon>
    </lineage>
</organism>
<dbReference type="InterPro" id="IPR011009">
    <property type="entry name" value="Kinase-like_dom_sf"/>
</dbReference>
<feature type="transmembrane region" description="Helical" evidence="9">
    <location>
        <begin position="482"/>
        <end position="501"/>
    </location>
</feature>
<keyword evidence="2" id="KW-0723">Serine/threonine-protein kinase</keyword>
<evidence type="ECO:0000259" key="10">
    <source>
        <dbReference type="PROSITE" id="PS50011"/>
    </source>
</evidence>
<reference evidence="11 12" key="1">
    <citation type="submission" date="2023-07" db="EMBL/GenBank/DDBJ databases">
        <title>Sequencing the genomes of 1000 actinobacteria strains.</title>
        <authorList>
            <person name="Klenk H.-P."/>
        </authorList>
    </citation>
    <scope>NUCLEOTIDE SEQUENCE [LARGE SCALE GENOMIC DNA]</scope>
    <source>
        <strain evidence="11 12">DSM 43749</strain>
    </source>
</reference>
<dbReference type="InterPro" id="IPR000719">
    <property type="entry name" value="Prot_kinase_dom"/>
</dbReference>
<sequence>MTGTPHPPSPAPPAPPNVVAALPQYDVGGQIGRGGMGVVYAAVHRPLGRPVAVKRLPGVLAEDARMSARFEHEARLLAHLDHPHIVPVYDYVQDRGEHLLVMEKLDGGTVWSKFTTEGVTPAQSCAFGLAMLAGLHAAHGAGVLHLDVKPKNLLFTAGGVLKVADFGISQVVSEGATLVTHGGQVLGTPAYLSPEQALGNPLTPAADVYGAGTVLYELLSGRLPFDTGGGPLAMIQRHVYHEPRPLTEVPDPLAGVVMRSIERDPRSRYRNAETFAADLAQAAADLLGRDWLLRLTTPVHLTPHVATAANRPPLPAGATHPTRPVPRESLELPVRALRDTRPTPAAPARPGTHPPVPAAQVPARPAPARWFALAAALAAVLLVSLPLTLPTRTLPVLTADLSKPVPAPIDPGTAPDTRTPTRLTLTAAGITLADVPADPNASSPVFELPGAGRWIIGGAVVAAVTAGGETREYSLQPTTHPLISLMGAGGVLLLLFTLAYLESALRALRRRRAGAAAVVVAAPSGFGAGVAVWLLASVLLRHAPELWQAVLCGGVGVVAAVCAAVATRRAAVSR</sequence>
<feature type="compositionally biased region" description="Basic and acidic residues" evidence="8">
    <location>
        <begin position="325"/>
        <end position="341"/>
    </location>
</feature>
<dbReference type="Gene3D" id="3.30.200.20">
    <property type="entry name" value="Phosphorylase Kinase, domain 1"/>
    <property type="match status" value="1"/>
</dbReference>
<proteinExistence type="predicted"/>
<feature type="binding site" evidence="7">
    <location>
        <position position="54"/>
    </location>
    <ligand>
        <name>ATP</name>
        <dbReference type="ChEBI" id="CHEBI:30616"/>
    </ligand>
</feature>
<evidence type="ECO:0000256" key="5">
    <source>
        <dbReference type="ARBA" id="ARBA00022777"/>
    </source>
</evidence>